<evidence type="ECO:0000313" key="3">
    <source>
        <dbReference type="Proteomes" id="UP001161405"/>
    </source>
</evidence>
<dbReference type="Gene3D" id="1.20.1050.10">
    <property type="match status" value="1"/>
</dbReference>
<name>A0ABQ5UMX2_9HYPH</name>
<dbReference type="PANTHER" id="PTHR32419:SF6">
    <property type="entry name" value="GLUTATHIONE S-TRANSFERASE OMEGA-LIKE 1-RELATED"/>
    <property type="match status" value="1"/>
</dbReference>
<feature type="domain" description="GST C-terminal" evidence="1">
    <location>
        <begin position="168"/>
        <end position="292"/>
    </location>
</feature>
<dbReference type="InterPro" id="IPR047047">
    <property type="entry name" value="GST_Omega-like_C"/>
</dbReference>
<dbReference type="SFLD" id="SFLDS00019">
    <property type="entry name" value="Glutathione_Transferase_(cytos"/>
    <property type="match status" value="1"/>
</dbReference>
<reference evidence="2" key="2">
    <citation type="submission" date="2023-01" db="EMBL/GenBank/DDBJ databases">
        <title>Draft genome sequence of Maritalea porphyrae strain NBRC 107169.</title>
        <authorList>
            <person name="Sun Q."/>
            <person name="Mori K."/>
        </authorList>
    </citation>
    <scope>NUCLEOTIDE SEQUENCE</scope>
    <source>
        <strain evidence="2">NBRC 107169</strain>
    </source>
</reference>
<dbReference type="InterPro" id="IPR004045">
    <property type="entry name" value="Glutathione_S-Trfase_N"/>
</dbReference>
<dbReference type="EMBL" id="BSNI01000001">
    <property type="protein sequence ID" value="GLQ15764.1"/>
    <property type="molecule type" value="Genomic_DNA"/>
</dbReference>
<dbReference type="InterPro" id="IPR036282">
    <property type="entry name" value="Glutathione-S-Trfase_C_sf"/>
</dbReference>
<dbReference type="PROSITE" id="PS50405">
    <property type="entry name" value="GST_CTER"/>
    <property type="match status" value="1"/>
</dbReference>
<evidence type="ECO:0000259" key="1">
    <source>
        <dbReference type="PROSITE" id="PS50405"/>
    </source>
</evidence>
<gene>
    <name evidence="2" type="ORF">GCM10007879_00130</name>
</gene>
<dbReference type="SFLD" id="SFLDG01206">
    <property type="entry name" value="Xi.1"/>
    <property type="match status" value="1"/>
</dbReference>
<dbReference type="PIRSF" id="PIRSF015753">
    <property type="entry name" value="GST"/>
    <property type="match status" value="1"/>
</dbReference>
<proteinExistence type="predicted"/>
<protein>
    <submittedName>
        <fullName evidence="2">Glutathione-dependent reductase</fullName>
    </submittedName>
</protein>
<accession>A0ABQ5UMX2</accession>
<dbReference type="PANTHER" id="PTHR32419">
    <property type="entry name" value="GLUTATHIONYL-HYDROQUINONE REDUCTASE"/>
    <property type="match status" value="1"/>
</dbReference>
<dbReference type="SUPFAM" id="SSF52833">
    <property type="entry name" value="Thioredoxin-like"/>
    <property type="match status" value="1"/>
</dbReference>
<dbReference type="Pfam" id="PF13409">
    <property type="entry name" value="GST_N_2"/>
    <property type="match status" value="1"/>
</dbReference>
<dbReference type="SUPFAM" id="SSF47616">
    <property type="entry name" value="GST C-terminal domain-like"/>
    <property type="match status" value="1"/>
</dbReference>
<evidence type="ECO:0000313" key="2">
    <source>
        <dbReference type="EMBL" id="GLQ15764.1"/>
    </source>
</evidence>
<dbReference type="Proteomes" id="UP001161405">
    <property type="component" value="Unassembled WGS sequence"/>
</dbReference>
<dbReference type="RefSeq" id="WP_284360753.1">
    <property type="nucleotide sequence ID" value="NZ_BSNI01000001.1"/>
</dbReference>
<sequence>MGMLVDGLWTNQWYDTKSTGGRFKRSEARFRNFVTKDGSPGPTGEGDFAAEANRYHLYVSLACPWAHRTLIFRNLKQLQNLISVSIVDAKMPDQHGWTIPKGEDPVNHAKTMWQVYVAADKDYTGRVTVPVLWDKKQNTIVSNESSEIIRMFNTEFDHLTGNDLDFYPHALRNKIDPINERIYGSINNGVYKTGFATTQEAYDEAVTDLFESLDWVEDILSNNKYLAGDTLTEADWRLFTTLVRFDPVYVGHFKCNIRRIADYPNISRLVDELRAIPGVEETIDMEHIKVHYYWSHTSINPHRIVPAGPAL</sequence>
<dbReference type="SFLD" id="SFLDG01148">
    <property type="entry name" value="Xi_(cytGST)"/>
    <property type="match status" value="1"/>
</dbReference>
<dbReference type="Pfam" id="PF13410">
    <property type="entry name" value="GST_C_2"/>
    <property type="match status" value="1"/>
</dbReference>
<dbReference type="CDD" id="cd03190">
    <property type="entry name" value="GST_C_Omega_like"/>
    <property type="match status" value="1"/>
</dbReference>
<reference evidence="2" key="1">
    <citation type="journal article" date="2014" name="Int. J. Syst. Evol. Microbiol.">
        <title>Complete genome of a new Firmicutes species belonging to the dominant human colonic microbiota ('Ruminococcus bicirculans') reveals two chromosomes and a selective capacity to utilize plant glucans.</title>
        <authorList>
            <consortium name="NISC Comparative Sequencing Program"/>
            <person name="Wegmann U."/>
            <person name="Louis P."/>
            <person name="Goesmann A."/>
            <person name="Henrissat B."/>
            <person name="Duncan S.H."/>
            <person name="Flint H.J."/>
        </authorList>
    </citation>
    <scope>NUCLEOTIDE SEQUENCE</scope>
    <source>
        <strain evidence="2">NBRC 107169</strain>
    </source>
</reference>
<dbReference type="Gene3D" id="3.40.30.10">
    <property type="entry name" value="Glutaredoxin"/>
    <property type="match status" value="1"/>
</dbReference>
<comment type="caution">
    <text evidence="2">The sequence shown here is derived from an EMBL/GenBank/DDBJ whole genome shotgun (WGS) entry which is preliminary data.</text>
</comment>
<dbReference type="InterPro" id="IPR036249">
    <property type="entry name" value="Thioredoxin-like_sf"/>
</dbReference>
<organism evidence="2 3">
    <name type="scientific">Maritalea porphyrae</name>
    <dbReference type="NCBI Taxonomy" id="880732"/>
    <lineage>
        <taxon>Bacteria</taxon>
        <taxon>Pseudomonadati</taxon>
        <taxon>Pseudomonadota</taxon>
        <taxon>Alphaproteobacteria</taxon>
        <taxon>Hyphomicrobiales</taxon>
        <taxon>Devosiaceae</taxon>
        <taxon>Maritalea</taxon>
    </lineage>
</organism>
<dbReference type="InterPro" id="IPR016639">
    <property type="entry name" value="GST_Omega/GSH"/>
</dbReference>
<dbReference type="InterPro" id="IPR040079">
    <property type="entry name" value="Glutathione_S-Trfase"/>
</dbReference>
<keyword evidence="3" id="KW-1185">Reference proteome</keyword>
<dbReference type="InterPro" id="IPR010987">
    <property type="entry name" value="Glutathione-S-Trfase_C-like"/>
</dbReference>